<dbReference type="STRING" id="1280950.HJO_12776"/>
<gene>
    <name evidence="2" type="ORF">HJO_12776</name>
</gene>
<proteinExistence type="predicted"/>
<keyword evidence="1" id="KW-0472">Membrane</keyword>
<evidence type="ECO:0000256" key="1">
    <source>
        <dbReference type="SAM" id="Phobius"/>
    </source>
</evidence>
<evidence type="ECO:0000313" key="2">
    <source>
        <dbReference type="EMBL" id="KCZ90725.1"/>
    </source>
</evidence>
<reference evidence="2 3" key="1">
    <citation type="journal article" date="2014" name="Antonie Van Leeuwenhoek">
        <title>Hyphomonas beringensis sp. nov. and Hyphomonas chukchiensis sp. nov., isolated from surface seawater of the Bering Sea and Chukchi Sea.</title>
        <authorList>
            <person name="Li C."/>
            <person name="Lai Q."/>
            <person name="Li G."/>
            <person name="Dong C."/>
            <person name="Wang J."/>
            <person name="Liao Y."/>
            <person name="Shao Z."/>
        </authorList>
    </citation>
    <scope>NUCLEOTIDE SEQUENCE [LARGE SCALE GENOMIC DNA]</scope>
    <source>
        <strain evidence="2 3">MHS-2</strain>
    </source>
</reference>
<evidence type="ECO:0000313" key="3">
    <source>
        <dbReference type="Proteomes" id="UP000025171"/>
    </source>
</evidence>
<accession>A0A059FJ76</accession>
<keyword evidence="1" id="KW-1133">Transmembrane helix</keyword>
<dbReference type="AlphaFoldDB" id="A0A059FJ76"/>
<feature type="transmembrane region" description="Helical" evidence="1">
    <location>
        <begin position="25"/>
        <end position="43"/>
    </location>
</feature>
<keyword evidence="3" id="KW-1185">Reference proteome</keyword>
<protein>
    <submittedName>
        <fullName evidence="2">Uncharacterized protein</fullName>
    </submittedName>
</protein>
<dbReference type="EMBL" id="ARYK01000006">
    <property type="protein sequence ID" value="KCZ90725.1"/>
    <property type="molecule type" value="Genomic_DNA"/>
</dbReference>
<keyword evidence="1" id="KW-0812">Transmembrane</keyword>
<dbReference type="Proteomes" id="UP000025171">
    <property type="component" value="Unassembled WGS sequence"/>
</dbReference>
<feature type="transmembrane region" description="Helical" evidence="1">
    <location>
        <begin position="55"/>
        <end position="74"/>
    </location>
</feature>
<comment type="caution">
    <text evidence="2">The sequence shown here is derived from an EMBL/GenBank/DDBJ whole genome shotgun (WGS) entry which is preliminary data.</text>
</comment>
<organism evidence="2 3">
    <name type="scientific">Hyphomonas johnsonii MHS-2</name>
    <dbReference type="NCBI Taxonomy" id="1280950"/>
    <lineage>
        <taxon>Bacteria</taxon>
        <taxon>Pseudomonadati</taxon>
        <taxon>Pseudomonadota</taxon>
        <taxon>Alphaproteobacteria</taxon>
        <taxon>Hyphomonadales</taxon>
        <taxon>Hyphomonadaceae</taxon>
        <taxon>Hyphomonas</taxon>
    </lineage>
</organism>
<sequence length="90" mass="10075">MVQESKDGLADLLLLLSRASDTERTIGLCLFAFIFMLLMLRPPKERNRTSSTGREFGFALIIIVVLGFGVGWMFDGTLSVPDMSTVRAWF</sequence>
<name>A0A059FJ76_9PROT</name>
<dbReference type="PATRIC" id="fig|1280950.3.peg.2559"/>